<comment type="domain">
    <text evidence="3">2 residues (Tyr-66 and Arg-69) present in a large hydrophobic pocket are probably involved in substrate specificity. They are important for desuccinylation activity, but dispensable for deacetylation activity.</text>
</comment>
<feature type="binding site" evidence="3 4">
    <location>
        <position position="153"/>
    </location>
    <ligand>
        <name>Zn(2+)</name>
        <dbReference type="ChEBI" id="CHEBI:29105"/>
    </ligand>
</feature>
<dbReference type="RefSeq" id="WP_094549286.1">
    <property type="nucleotide sequence ID" value="NZ_MQWB01000001.1"/>
</dbReference>
<feature type="binding site" evidence="3">
    <location>
        <begin position="22"/>
        <end position="41"/>
    </location>
    <ligand>
        <name>NAD(+)</name>
        <dbReference type="ChEBI" id="CHEBI:57540"/>
    </ligand>
</feature>
<feature type="binding site" evidence="3">
    <location>
        <begin position="193"/>
        <end position="195"/>
    </location>
    <ligand>
        <name>NAD(+)</name>
        <dbReference type="ChEBI" id="CHEBI:57540"/>
    </ligand>
</feature>
<dbReference type="EMBL" id="MQWB01000001">
    <property type="protein sequence ID" value="OZC03668.1"/>
    <property type="molecule type" value="Genomic_DNA"/>
</dbReference>
<protein>
    <recommendedName>
        <fullName evidence="3">NAD-dependent protein deacylase</fullName>
        <ecNumber evidence="3">2.3.1.286</ecNumber>
    </recommendedName>
    <alternativeName>
        <fullName evidence="3">Regulatory protein SIR2 homolog</fullName>
    </alternativeName>
</protein>
<dbReference type="PANTHER" id="PTHR11085">
    <property type="entry name" value="NAD-DEPENDENT PROTEIN DEACYLASE SIRTUIN-5, MITOCHONDRIAL-RELATED"/>
    <property type="match status" value="1"/>
</dbReference>
<dbReference type="CDD" id="cd01412">
    <property type="entry name" value="SIRT5_Af1_CobB"/>
    <property type="match status" value="1"/>
</dbReference>
<evidence type="ECO:0000256" key="2">
    <source>
        <dbReference type="ARBA" id="ARBA00023027"/>
    </source>
</evidence>
<feature type="binding site" evidence="3">
    <location>
        <begin position="219"/>
        <end position="221"/>
    </location>
    <ligand>
        <name>NAD(+)</name>
        <dbReference type="ChEBI" id="CHEBI:57540"/>
    </ligand>
</feature>
<evidence type="ECO:0000256" key="4">
    <source>
        <dbReference type="PROSITE-ProRule" id="PRU00236"/>
    </source>
</evidence>
<dbReference type="NCBIfam" id="NF001753">
    <property type="entry name" value="PRK00481.1-3"/>
    <property type="match status" value="1"/>
</dbReference>
<comment type="cofactor">
    <cofactor evidence="3">
        <name>Zn(2+)</name>
        <dbReference type="ChEBI" id="CHEBI:29105"/>
    </cofactor>
    <text evidence="3">Binds 1 zinc ion per subunit.</text>
</comment>
<comment type="catalytic activity">
    <reaction evidence="3">
        <text>N(6)-acetyl-L-lysyl-[protein] + NAD(+) + H2O = 2''-O-acetyl-ADP-D-ribose + nicotinamide + L-lysyl-[protein]</text>
        <dbReference type="Rhea" id="RHEA:43636"/>
        <dbReference type="Rhea" id="RHEA-COMP:9752"/>
        <dbReference type="Rhea" id="RHEA-COMP:10731"/>
        <dbReference type="ChEBI" id="CHEBI:15377"/>
        <dbReference type="ChEBI" id="CHEBI:17154"/>
        <dbReference type="ChEBI" id="CHEBI:29969"/>
        <dbReference type="ChEBI" id="CHEBI:57540"/>
        <dbReference type="ChEBI" id="CHEBI:61930"/>
        <dbReference type="ChEBI" id="CHEBI:83767"/>
        <dbReference type="EC" id="2.3.1.286"/>
    </reaction>
</comment>
<dbReference type="InParanoid" id="A0A259U1E9"/>
<keyword evidence="1" id="KW-0808">Transferase</keyword>
<keyword evidence="2 3" id="KW-0520">NAD</keyword>
<keyword evidence="3" id="KW-0963">Cytoplasm</keyword>
<comment type="subcellular location">
    <subcellularLocation>
        <location evidence="3">Cytoplasm</location>
    </subcellularLocation>
</comment>
<comment type="caution">
    <text evidence="6">The sequence shown here is derived from an EMBL/GenBank/DDBJ whole genome shotgun (WGS) entry which is preliminary data.</text>
</comment>
<dbReference type="GO" id="GO:0036055">
    <property type="term" value="F:protein-succinyllysine desuccinylase activity"/>
    <property type="evidence" value="ECO:0007669"/>
    <property type="project" value="UniProtKB-UniRule"/>
</dbReference>
<feature type="binding site" evidence="3 4">
    <location>
        <position position="156"/>
    </location>
    <ligand>
        <name>Zn(2+)</name>
        <dbReference type="ChEBI" id="CHEBI:29105"/>
    </ligand>
</feature>
<dbReference type="OrthoDB" id="9800582at2"/>
<dbReference type="GO" id="GO:0017136">
    <property type="term" value="F:histone deacetylase activity, NAD-dependent"/>
    <property type="evidence" value="ECO:0007669"/>
    <property type="project" value="TreeGrafter"/>
</dbReference>
<dbReference type="PANTHER" id="PTHR11085:SF4">
    <property type="entry name" value="NAD-DEPENDENT PROTEIN DEACYLASE"/>
    <property type="match status" value="1"/>
</dbReference>
<feature type="binding site" evidence="3">
    <location>
        <begin position="104"/>
        <end position="107"/>
    </location>
    <ligand>
        <name>NAD(+)</name>
        <dbReference type="ChEBI" id="CHEBI:57540"/>
    </ligand>
</feature>
<sequence length="253" mass="26494">MLFSTALVQRLATARHVGVLTGAGISAESGVPTFRDPDGLWQQFRPEELANVEAFLANPTLVQGWYAHRRQVVEEVAPNPGHEALAELERLVVARGGSFLLATQNVDGLHVRAGSEHVVELHGSLLRSHCIACERPASGDNTGAIARGEPGVCPACGGLIRPDVVWFGEMLPEEPIHRAEQSALDADVYLSVGTSAVVFPAAGLPLTARAAGAYVAEVNPEPSAIAHELDETVGGRAGDVLPALVDAVRAASA</sequence>
<dbReference type="GO" id="GO:0070403">
    <property type="term" value="F:NAD+ binding"/>
    <property type="evidence" value="ECO:0007669"/>
    <property type="project" value="UniProtKB-UniRule"/>
</dbReference>
<dbReference type="EC" id="2.3.1.286" evidence="3"/>
<evidence type="ECO:0000313" key="7">
    <source>
        <dbReference type="Proteomes" id="UP000216446"/>
    </source>
</evidence>
<dbReference type="Gene3D" id="3.40.50.1220">
    <property type="entry name" value="TPP-binding domain"/>
    <property type="match status" value="1"/>
</dbReference>
<evidence type="ECO:0000256" key="3">
    <source>
        <dbReference type="HAMAP-Rule" id="MF_01121"/>
    </source>
</evidence>
<dbReference type="HAMAP" id="MF_01121">
    <property type="entry name" value="Sirtuin_ClassIII"/>
    <property type="match status" value="1"/>
</dbReference>
<dbReference type="InterPro" id="IPR026590">
    <property type="entry name" value="Ssirtuin_cat_dom"/>
</dbReference>
<dbReference type="GO" id="GO:0036054">
    <property type="term" value="F:protein-malonyllysine demalonylase activity"/>
    <property type="evidence" value="ECO:0007669"/>
    <property type="project" value="InterPro"/>
</dbReference>
<feature type="binding site" evidence="3 4">
    <location>
        <position position="130"/>
    </location>
    <ligand>
        <name>Zn(2+)</name>
        <dbReference type="ChEBI" id="CHEBI:29105"/>
    </ligand>
</feature>
<dbReference type="Gene3D" id="3.30.1600.10">
    <property type="entry name" value="SIR2/SIRT2 'Small Domain"/>
    <property type="match status" value="1"/>
</dbReference>
<feature type="binding site" evidence="3">
    <location>
        <position position="237"/>
    </location>
    <ligand>
        <name>NAD(+)</name>
        <dbReference type="ChEBI" id="CHEBI:57540"/>
    </ligand>
</feature>
<reference evidence="6 7" key="1">
    <citation type="submission" date="2016-11" db="EMBL/GenBank/DDBJ databases">
        <title>Study of marine rhodopsin-containing bacteria.</title>
        <authorList>
            <person name="Yoshizawa S."/>
            <person name="Kumagai Y."/>
            <person name="Kogure K."/>
        </authorList>
    </citation>
    <scope>NUCLEOTIDE SEQUENCE [LARGE SCALE GENOMIC DNA]</scope>
    <source>
        <strain evidence="6 7">SG-29</strain>
    </source>
</reference>
<dbReference type="GO" id="GO:0008270">
    <property type="term" value="F:zinc ion binding"/>
    <property type="evidence" value="ECO:0007669"/>
    <property type="project" value="UniProtKB-UniRule"/>
</dbReference>
<evidence type="ECO:0000313" key="6">
    <source>
        <dbReference type="EMBL" id="OZC03668.1"/>
    </source>
</evidence>
<dbReference type="SUPFAM" id="SSF52467">
    <property type="entry name" value="DHS-like NAD/FAD-binding domain"/>
    <property type="match status" value="1"/>
</dbReference>
<dbReference type="InterPro" id="IPR027546">
    <property type="entry name" value="Sirtuin_class_III"/>
</dbReference>
<feature type="active site" description="Proton acceptor" evidence="3 4">
    <location>
        <position position="122"/>
    </location>
</feature>
<dbReference type="FunCoup" id="A0A259U1E9">
    <property type="interactions" value="386"/>
</dbReference>
<dbReference type="PROSITE" id="PS50305">
    <property type="entry name" value="SIRTUIN"/>
    <property type="match status" value="1"/>
</dbReference>
<dbReference type="Proteomes" id="UP000216446">
    <property type="component" value="Unassembled WGS sequence"/>
</dbReference>
<comment type="catalytic activity">
    <reaction evidence="3">
        <text>N(6)-succinyl-L-lysyl-[protein] + NAD(+) + H2O = 2''-O-succinyl-ADP-D-ribose + nicotinamide + L-lysyl-[protein]</text>
        <dbReference type="Rhea" id="RHEA:47668"/>
        <dbReference type="Rhea" id="RHEA-COMP:9752"/>
        <dbReference type="Rhea" id="RHEA-COMP:11877"/>
        <dbReference type="ChEBI" id="CHEBI:15377"/>
        <dbReference type="ChEBI" id="CHEBI:17154"/>
        <dbReference type="ChEBI" id="CHEBI:29969"/>
        <dbReference type="ChEBI" id="CHEBI:57540"/>
        <dbReference type="ChEBI" id="CHEBI:87830"/>
        <dbReference type="ChEBI" id="CHEBI:87832"/>
    </reaction>
</comment>
<dbReference type="InterPro" id="IPR003000">
    <property type="entry name" value="Sirtuin"/>
</dbReference>
<keyword evidence="3 4" id="KW-0862">Zinc</keyword>
<comment type="function">
    <text evidence="3">NAD-dependent lysine deacetylase and desuccinylase that specifically removes acetyl and succinyl groups on target proteins. Modulates the activities of several proteins which are inactive in their acylated form.</text>
</comment>
<comment type="similarity">
    <text evidence="3">Belongs to the sirtuin family. Class III subfamily.</text>
</comment>
<dbReference type="InterPro" id="IPR026591">
    <property type="entry name" value="Sirtuin_cat_small_dom_sf"/>
</dbReference>
<organism evidence="6 7">
    <name type="scientific">Rubricoccus marinus</name>
    <dbReference type="NCBI Taxonomy" id="716817"/>
    <lineage>
        <taxon>Bacteria</taxon>
        <taxon>Pseudomonadati</taxon>
        <taxon>Rhodothermota</taxon>
        <taxon>Rhodothermia</taxon>
        <taxon>Rhodothermales</taxon>
        <taxon>Rubricoccaceae</taxon>
        <taxon>Rubricoccus</taxon>
    </lineage>
</organism>
<evidence type="ECO:0000259" key="5">
    <source>
        <dbReference type="PROSITE" id="PS50305"/>
    </source>
</evidence>
<dbReference type="AlphaFoldDB" id="A0A259U1E9"/>
<evidence type="ECO:0000256" key="1">
    <source>
        <dbReference type="ARBA" id="ARBA00022679"/>
    </source>
</evidence>
<feature type="binding site" evidence="3">
    <location>
        <position position="66"/>
    </location>
    <ligand>
        <name>substrate</name>
    </ligand>
</feature>
<feature type="domain" description="Deacetylase sirtuin-type" evidence="5">
    <location>
        <begin position="1"/>
        <end position="251"/>
    </location>
</feature>
<feature type="binding site" evidence="3 4">
    <location>
        <position position="133"/>
    </location>
    <ligand>
        <name>Zn(2+)</name>
        <dbReference type="ChEBI" id="CHEBI:29105"/>
    </ligand>
</feature>
<keyword evidence="3 4" id="KW-0479">Metal-binding</keyword>
<proteinExistence type="inferred from homology"/>
<gene>
    <name evidence="3" type="primary">cobB</name>
    <name evidence="6" type="ORF">BSZ36_12165</name>
</gene>
<dbReference type="InterPro" id="IPR050134">
    <property type="entry name" value="NAD-dep_sirtuin_deacylases"/>
</dbReference>
<accession>A0A259U1E9</accession>
<dbReference type="InterPro" id="IPR029035">
    <property type="entry name" value="DHS-like_NAD/FAD-binding_dom"/>
</dbReference>
<keyword evidence="7" id="KW-1185">Reference proteome</keyword>
<dbReference type="GO" id="GO:0005737">
    <property type="term" value="C:cytoplasm"/>
    <property type="evidence" value="ECO:0007669"/>
    <property type="project" value="UniProtKB-SubCell"/>
</dbReference>
<name>A0A259U1E9_9BACT</name>
<dbReference type="Pfam" id="PF02146">
    <property type="entry name" value="SIR2"/>
    <property type="match status" value="1"/>
</dbReference>
<feature type="binding site" evidence="3">
    <location>
        <position position="69"/>
    </location>
    <ligand>
        <name>substrate</name>
    </ligand>
</feature>